<feature type="compositionally biased region" description="Basic and acidic residues" evidence="5">
    <location>
        <begin position="440"/>
        <end position="459"/>
    </location>
</feature>
<feature type="transmembrane region" description="Helical" evidence="6">
    <location>
        <begin position="153"/>
        <end position="175"/>
    </location>
</feature>
<keyword evidence="2 6" id="KW-0812">Transmembrane</keyword>
<feature type="transmembrane region" description="Helical" evidence="6">
    <location>
        <begin position="127"/>
        <end position="144"/>
    </location>
</feature>
<feature type="transmembrane region" description="Helical" evidence="6">
    <location>
        <begin position="32"/>
        <end position="51"/>
    </location>
</feature>
<dbReference type="InterPro" id="IPR051533">
    <property type="entry name" value="WaaL-like"/>
</dbReference>
<evidence type="ECO:0000256" key="6">
    <source>
        <dbReference type="SAM" id="Phobius"/>
    </source>
</evidence>
<sequence>MTSSAAAGARARARTSDLPRLATDVRSRGARAVSFGVLLVFWLACVAGPVAETLTTSRRVAVEGAKTPLAQAVVDALNVAFYVPAVIAVLVLVFRVVFVRNDVAPLLILIVPWLWIVLDEFARGGRISAPMILPIGVAVTFWAIQTRVDDLKLYALLAALLTGVSMALTATAPALMYMPESFDVAADKSVTGLPLLAGFFSHPNTNGLFLVLALPLAHLFARWYLRWAIAGVILCGIVWSSSRTALFAAAVWLVVMLLNLLLRASLRRVLVVLLVGLVVAVAAVPLTTTDPEAYTERGAIWQFSLAQLDGMQWLFGVGHRWYVDHYDLLSSALSTAASHGHNVFVHSAVTGGLILALLIAVVMLNAARIAAWLPHRQHVAAAAFLCVLAAASITETAWRTEAPDTLFASMMVPLFVIATQSRVVTSDPARMSGETTGEALARRDGARARSRRERELRKA</sequence>
<dbReference type="RefSeq" id="WP_183418739.1">
    <property type="nucleotide sequence ID" value="NZ_JACHXY010000001.1"/>
</dbReference>
<dbReference type="PANTHER" id="PTHR37422">
    <property type="entry name" value="TEICHURONIC ACID BIOSYNTHESIS PROTEIN TUAE"/>
    <property type="match status" value="1"/>
</dbReference>
<feature type="domain" description="O-antigen ligase-related" evidence="7">
    <location>
        <begin position="231"/>
        <end position="359"/>
    </location>
</feature>
<feature type="transmembrane region" description="Helical" evidence="6">
    <location>
        <begin position="269"/>
        <end position="288"/>
    </location>
</feature>
<dbReference type="GO" id="GO:0016874">
    <property type="term" value="F:ligase activity"/>
    <property type="evidence" value="ECO:0007669"/>
    <property type="project" value="UniProtKB-KW"/>
</dbReference>
<evidence type="ECO:0000313" key="9">
    <source>
        <dbReference type="Proteomes" id="UP000543579"/>
    </source>
</evidence>
<comment type="caution">
    <text evidence="8">The sequence shown here is derived from an EMBL/GenBank/DDBJ whole genome shotgun (WGS) entry which is preliminary data.</text>
</comment>
<keyword evidence="8" id="KW-0436">Ligase</keyword>
<feature type="transmembrane region" description="Helical" evidence="6">
    <location>
        <begin position="343"/>
        <end position="367"/>
    </location>
</feature>
<gene>
    <name evidence="8" type="ORF">FHS07_000990</name>
</gene>
<evidence type="ECO:0000256" key="1">
    <source>
        <dbReference type="ARBA" id="ARBA00004141"/>
    </source>
</evidence>
<dbReference type="PANTHER" id="PTHR37422:SF13">
    <property type="entry name" value="LIPOPOLYSACCHARIDE BIOSYNTHESIS PROTEIN PA4999-RELATED"/>
    <property type="match status" value="1"/>
</dbReference>
<evidence type="ECO:0000256" key="4">
    <source>
        <dbReference type="ARBA" id="ARBA00023136"/>
    </source>
</evidence>
<organism evidence="8 9">
    <name type="scientific">Microbacterium proteolyticum</name>
    <dbReference type="NCBI Taxonomy" id="1572644"/>
    <lineage>
        <taxon>Bacteria</taxon>
        <taxon>Bacillati</taxon>
        <taxon>Actinomycetota</taxon>
        <taxon>Actinomycetes</taxon>
        <taxon>Micrococcales</taxon>
        <taxon>Microbacteriaceae</taxon>
        <taxon>Microbacterium</taxon>
    </lineage>
</organism>
<comment type="subcellular location">
    <subcellularLocation>
        <location evidence="1">Membrane</location>
        <topology evidence="1">Multi-pass membrane protein</topology>
    </subcellularLocation>
</comment>
<feature type="transmembrane region" description="Helical" evidence="6">
    <location>
        <begin position="245"/>
        <end position="262"/>
    </location>
</feature>
<keyword evidence="3 6" id="KW-1133">Transmembrane helix</keyword>
<feature type="transmembrane region" description="Helical" evidence="6">
    <location>
        <begin position="195"/>
        <end position="216"/>
    </location>
</feature>
<evidence type="ECO:0000259" key="7">
    <source>
        <dbReference type="Pfam" id="PF04932"/>
    </source>
</evidence>
<feature type="transmembrane region" description="Helical" evidence="6">
    <location>
        <begin position="223"/>
        <end position="239"/>
    </location>
</feature>
<evidence type="ECO:0000256" key="5">
    <source>
        <dbReference type="SAM" id="MobiDB-lite"/>
    </source>
</evidence>
<keyword evidence="4 6" id="KW-0472">Membrane</keyword>
<accession>A0A7W5CGK7</accession>
<dbReference type="EMBL" id="JACHXY010000001">
    <property type="protein sequence ID" value="MBB3157306.1"/>
    <property type="molecule type" value="Genomic_DNA"/>
</dbReference>
<reference evidence="8 9" key="1">
    <citation type="submission" date="2020-08" db="EMBL/GenBank/DDBJ databases">
        <title>Genomic Encyclopedia of Type Strains, Phase III (KMG-III): the genomes of soil and plant-associated and newly described type strains.</title>
        <authorList>
            <person name="Whitman W."/>
        </authorList>
    </citation>
    <scope>NUCLEOTIDE SEQUENCE [LARGE SCALE GENOMIC DNA]</scope>
    <source>
        <strain evidence="8 9">CECT 8356</strain>
    </source>
</reference>
<dbReference type="AlphaFoldDB" id="A0A7W5CGK7"/>
<evidence type="ECO:0000256" key="3">
    <source>
        <dbReference type="ARBA" id="ARBA00022989"/>
    </source>
</evidence>
<dbReference type="Pfam" id="PF04932">
    <property type="entry name" value="Wzy_C"/>
    <property type="match status" value="1"/>
</dbReference>
<feature type="transmembrane region" description="Helical" evidence="6">
    <location>
        <begin position="103"/>
        <end position="121"/>
    </location>
</feature>
<name>A0A7W5CGK7_9MICO</name>
<evidence type="ECO:0000256" key="2">
    <source>
        <dbReference type="ARBA" id="ARBA00022692"/>
    </source>
</evidence>
<feature type="transmembrane region" description="Helical" evidence="6">
    <location>
        <begin position="79"/>
        <end position="98"/>
    </location>
</feature>
<proteinExistence type="predicted"/>
<feature type="region of interest" description="Disordered" evidence="5">
    <location>
        <begin position="427"/>
        <end position="459"/>
    </location>
</feature>
<feature type="transmembrane region" description="Helical" evidence="6">
    <location>
        <begin position="379"/>
        <end position="399"/>
    </location>
</feature>
<dbReference type="Proteomes" id="UP000543579">
    <property type="component" value="Unassembled WGS sequence"/>
</dbReference>
<protein>
    <submittedName>
        <fullName evidence="8">O-antigen ligase</fullName>
    </submittedName>
</protein>
<evidence type="ECO:0000313" key="8">
    <source>
        <dbReference type="EMBL" id="MBB3157306.1"/>
    </source>
</evidence>
<dbReference type="GO" id="GO:0016020">
    <property type="term" value="C:membrane"/>
    <property type="evidence" value="ECO:0007669"/>
    <property type="project" value="UniProtKB-SubCell"/>
</dbReference>
<dbReference type="InterPro" id="IPR007016">
    <property type="entry name" value="O-antigen_ligase-rel_domated"/>
</dbReference>